<accession>A0ABD0LW26</accession>
<dbReference type="AlphaFoldDB" id="A0ABD0LW26"/>
<dbReference type="EMBL" id="JACVVK020000022">
    <property type="protein sequence ID" value="KAK7503157.1"/>
    <property type="molecule type" value="Genomic_DNA"/>
</dbReference>
<evidence type="ECO:0000256" key="1">
    <source>
        <dbReference type="SAM" id="MobiDB-lite"/>
    </source>
</evidence>
<gene>
    <name evidence="2" type="ORF">BaRGS_00005783</name>
</gene>
<sequence>MGVCVSRRLCVRAPNSTKGLQLFHPGLSSMLPSTVIHHVTSPSSEQTTPRPAAYDRSDFSPTFCHRGETGCTCMRTVSKGDSSTGGRSPEYYTKERSQRLLDLAVRSQQNTPVD</sequence>
<evidence type="ECO:0000313" key="3">
    <source>
        <dbReference type="Proteomes" id="UP001519460"/>
    </source>
</evidence>
<feature type="region of interest" description="Disordered" evidence="1">
    <location>
        <begin position="77"/>
        <end position="114"/>
    </location>
</feature>
<protein>
    <submittedName>
        <fullName evidence="2">Uncharacterized protein</fullName>
    </submittedName>
</protein>
<name>A0ABD0LW26_9CAEN</name>
<reference evidence="2 3" key="1">
    <citation type="journal article" date="2023" name="Sci. Data">
        <title>Genome assembly of the Korean intertidal mud-creeper Batillaria attramentaria.</title>
        <authorList>
            <person name="Patra A.K."/>
            <person name="Ho P.T."/>
            <person name="Jun S."/>
            <person name="Lee S.J."/>
            <person name="Kim Y."/>
            <person name="Won Y.J."/>
        </authorList>
    </citation>
    <scope>NUCLEOTIDE SEQUENCE [LARGE SCALE GENOMIC DNA]</scope>
    <source>
        <strain evidence="2">Wonlab-2016</strain>
    </source>
</reference>
<organism evidence="2 3">
    <name type="scientific">Batillaria attramentaria</name>
    <dbReference type="NCBI Taxonomy" id="370345"/>
    <lineage>
        <taxon>Eukaryota</taxon>
        <taxon>Metazoa</taxon>
        <taxon>Spiralia</taxon>
        <taxon>Lophotrochozoa</taxon>
        <taxon>Mollusca</taxon>
        <taxon>Gastropoda</taxon>
        <taxon>Caenogastropoda</taxon>
        <taxon>Sorbeoconcha</taxon>
        <taxon>Cerithioidea</taxon>
        <taxon>Batillariidae</taxon>
        <taxon>Batillaria</taxon>
    </lineage>
</organism>
<comment type="caution">
    <text evidence="2">The sequence shown here is derived from an EMBL/GenBank/DDBJ whole genome shotgun (WGS) entry which is preliminary data.</text>
</comment>
<evidence type="ECO:0000313" key="2">
    <source>
        <dbReference type="EMBL" id="KAK7503157.1"/>
    </source>
</evidence>
<dbReference type="Proteomes" id="UP001519460">
    <property type="component" value="Unassembled WGS sequence"/>
</dbReference>
<keyword evidence="3" id="KW-1185">Reference proteome</keyword>
<proteinExistence type="predicted"/>